<comment type="caution">
    <text evidence="2">The sequence shown here is derived from an EMBL/GenBank/DDBJ whole genome shotgun (WGS) entry which is preliminary data.</text>
</comment>
<evidence type="ECO:0000256" key="1">
    <source>
        <dbReference type="SAM" id="MobiDB-lite"/>
    </source>
</evidence>
<sequence>MANAVHIMDNVKDSNSSRKKEKSNYRKSAFISSLSYRVLAPDSAFALASPPSHFTLAGRVTAVVFHGHPPVAPLAARPMSDNWMLITVLSIPIHIYGEASDAQLLRHLGKFFPPEKQFVRKKKK</sequence>
<keyword evidence="3" id="KW-1185">Reference proteome</keyword>
<protein>
    <submittedName>
        <fullName evidence="2">Uncharacterized protein</fullName>
    </submittedName>
</protein>
<dbReference type="AlphaFoldDB" id="A0A8X6RQQ8"/>
<dbReference type="Proteomes" id="UP000887159">
    <property type="component" value="Unassembled WGS sequence"/>
</dbReference>
<accession>A0A8X6RQQ8</accession>
<feature type="compositionally biased region" description="Basic and acidic residues" evidence="1">
    <location>
        <begin position="9"/>
        <end position="24"/>
    </location>
</feature>
<proteinExistence type="predicted"/>
<dbReference type="EMBL" id="BMAU01021197">
    <property type="protein sequence ID" value="GFX97297.1"/>
    <property type="molecule type" value="Genomic_DNA"/>
</dbReference>
<gene>
    <name evidence="2" type="ORF">TNCV_1076681</name>
</gene>
<organism evidence="2 3">
    <name type="scientific">Trichonephila clavipes</name>
    <name type="common">Golden silk orbweaver</name>
    <name type="synonym">Nephila clavipes</name>
    <dbReference type="NCBI Taxonomy" id="2585209"/>
    <lineage>
        <taxon>Eukaryota</taxon>
        <taxon>Metazoa</taxon>
        <taxon>Ecdysozoa</taxon>
        <taxon>Arthropoda</taxon>
        <taxon>Chelicerata</taxon>
        <taxon>Arachnida</taxon>
        <taxon>Araneae</taxon>
        <taxon>Araneomorphae</taxon>
        <taxon>Entelegynae</taxon>
        <taxon>Araneoidea</taxon>
        <taxon>Nephilidae</taxon>
        <taxon>Trichonephila</taxon>
    </lineage>
</organism>
<name>A0A8X6RQQ8_TRICX</name>
<feature type="region of interest" description="Disordered" evidence="1">
    <location>
        <begin position="1"/>
        <end position="25"/>
    </location>
</feature>
<evidence type="ECO:0000313" key="3">
    <source>
        <dbReference type="Proteomes" id="UP000887159"/>
    </source>
</evidence>
<evidence type="ECO:0000313" key="2">
    <source>
        <dbReference type="EMBL" id="GFX97297.1"/>
    </source>
</evidence>
<reference evidence="2" key="1">
    <citation type="submission" date="2020-08" db="EMBL/GenBank/DDBJ databases">
        <title>Multicomponent nature underlies the extraordinary mechanical properties of spider dragline silk.</title>
        <authorList>
            <person name="Kono N."/>
            <person name="Nakamura H."/>
            <person name="Mori M."/>
            <person name="Yoshida Y."/>
            <person name="Ohtoshi R."/>
            <person name="Malay A.D."/>
            <person name="Moran D.A.P."/>
            <person name="Tomita M."/>
            <person name="Numata K."/>
            <person name="Arakawa K."/>
        </authorList>
    </citation>
    <scope>NUCLEOTIDE SEQUENCE</scope>
</reference>